<dbReference type="HOGENOM" id="CLU_909178_0_0_1"/>
<protein>
    <submittedName>
        <fullName evidence="3">Uncharacterized protein</fullName>
    </submittedName>
</protein>
<name>W2S7S3_CYPE1</name>
<feature type="region of interest" description="Disordered" evidence="1">
    <location>
        <begin position="233"/>
        <end position="257"/>
    </location>
</feature>
<keyword evidence="2" id="KW-0472">Membrane</keyword>
<dbReference type="EMBL" id="KI635846">
    <property type="protein sequence ID" value="ETN44098.1"/>
    <property type="molecule type" value="Genomic_DNA"/>
</dbReference>
<feature type="compositionally biased region" description="Low complexity" evidence="1">
    <location>
        <begin position="172"/>
        <end position="195"/>
    </location>
</feature>
<sequence length="306" mass="31708">MTTASQQHAIPTQYLLSPVSRPSAYISIRNATTEININLTANKTLALLLYTQTTSPDPAIDFKVCTVGPTADHQPPNHCFDQWGNNVTQAALQIDNDYAGQAWNRTWADLDGGGGGGWTLRSDFAGPARPLAVDTDGIDVVVEQGEGNGDGDANALRAFVDPAGVVTSASTLTSATKTNSISTTAASASASAGATEGRGEASRHKGLASGAIVGTVIGALAVLVILLSARQRRRKRRASGPRLPGVHDTATGGNELELGADEKTVREAPGKPLVAELKGDPPGHGSELEGNAAKMHRHLLRGGQVV</sequence>
<accession>W2S7S3</accession>
<evidence type="ECO:0000313" key="4">
    <source>
        <dbReference type="Proteomes" id="UP000030752"/>
    </source>
</evidence>
<proteinExistence type="predicted"/>
<feature type="region of interest" description="Disordered" evidence="1">
    <location>
        <begin position="172"/>
        <end position="198"/>
    </location>
</feature>
<keyword evidence="2" id="KW-0812">Transmembrane</keyword>
<evidence type="ECO:0000313" key="3">
    <source>
        <dbReference type="EMBL" id="ETN44098.1"/>
    </source>
</evidence>
<feature type="transmembrane region" description="Helical" evidence="2">
    <location>
        <begin position="207"/>
        <end position="227"/>
    </location>
</feature>
<dbReference type="AlphaFoldDB" id="W2S7S3"/>
<organism evidence="3 4">
    <name type="scientific">Cyphellophora europaea (strain CBS 101466)</name>
    <name type="common">Phialophora europaea</name>
    <dbReference type="NCBI Taxonomy" id="1220924"/>
    <lineage>
        <taxon>Eukaryota</taxon>
        <taxon>Fungi</taxon>
        <taxon>Dikarya</taxon>
        <taxon>Ascomycota</taxon>
        <taxon>Pezizomycotina</taxon>
        <taxon>Eurotiomycetes</taxon>
        <taxon>Chaetothyriomycetidae</taxon>
        <taxon>Chaetothyriales</taxon>
        <taxon>Cyphellophoraceae</taxon>
        <taxon>Cyphellophora</taxon>
    </lineage>
</organism>
<reference evidence="3 4" key="1">
    <citation type="submission" date="2013-03" db="EMBL/GenBank/DDBJ databases">
        <title>The Genome Sequence of Phialophora europaea CBS 101466.</title>
        <authorList>
            <consortium name="The Broad Institute Genomics Platform"/>
            <person name="Cuomo C."/>
            <person name="de Hoog S."/>
            <person name="Gorbushina A."/>
            <person name="Walker B."/>
            <person name="Young S.K."/>
            <person name="Zeng Q."/>
            <person name="Gargeya S."/>
            <person name="Fitzgerald M."/>
            <person name="Haas B."/>
            <person name="Abouelleil A."/>
            <person name="Allen A.W."/>
            <person name="Alvarado L."/>
            <person name="Arachchi H.M."/>
            <person name="Berlin A.M."/>
            <person name="Chapman S.B."/>
            <person name="Gainer-Dewar J."/>
            <person name="Goldberg J."/>
            <person name="Griggs A."/>
            <person name="Gujja S."/>
            <person name="Hansen M."/>
            <person name="Howarth C."/>
            <person name="Imamovic A."/>
            <person name="Ireland A."/>
            <person name="Larimer J."/>
            <person name="McCowan C."/>
            <person name="Murphy C."/>
            <person name="Pearson M."/>
            <person name="Poon T.W."/>
            <person name="Priest M."/>
            <person name="Roberts A."/>
            <person name="Saif S."/>
            <person name="Shea T."/>
            <person name="Sisk P."/>
            <person name="Sykes S."/>
            <person name="Wortman J."/>
            <person name="Nusbaum C."/>
            <person name="Birren B."/>
        </authorList>
    </citation>
    <scope>NUCLEOTIDE SEQUENCE [LARGE SCALE GENOMIC DNA]</scope>
    <source>
        <strain evidence="3 4">CBS 101466</strain>
    </source>
</reference>
<dbReference type="RefSeq" id="XP_008713540.1">
    <property type="nucleotide sequence ID" value="XM_008715318.1"/>
</dbReference>
<dbReference type="InParanoid" id="W2S7S3"/>
<dbReference type="Proteomes" id="UP000030752">
    <property type="component" value="Unassembled WGS sequence"/>
</dbReference>
<evidence type="ECO:0000256" key="2">
    <source>
        <dbReference type="SAM" id="Phobius"/>
    </source>
</evidence>
<keyword evidence="2" id="KW-1133">Transmembrane helix</keyword>
<dbReference type="GeneID" id="19977987"/>
<gene>
    <name evidence="3" type="ORF">HMPREF1541_10648</name>
</gene>
<dbReference type="VEuPathDB" id="FungiDB:HMPREF1541_10648"/>
<evidence type="ECO:0000256" key="1">
    <source>
        <dbReference type="SAM" id="MobiDB-lite"/>
    </source>
</evidence>
<keyword evidence="4" id="KW-1185">Reference proteome</keyword>